<gene>
    <name evidence="1" type="ORF">SAMN04489800_0565</name>
</gene>
<evidence type="ECO:0000313" key="1">
    <source>
        <dbReference type="EMBL" id="SEE35159.1"/>
    </source>
</evidence>
<organism evidence="1 2">
    <name type="scientific">Pseudomonas deceptionensis</name>
    <dbReference type="NCBI Taxonomy" id="882211"/>
    <lineage>
        <taxon>Bacteria</taxon>
        <taxon>Pseudomonadati</taxon>
        <taxon>Pseudomonadota</taxon>
        <taxon>Gammaproteobacteria</taxon>
        <taxon>Pseudomonadales</taxon>
        <taxon>Pseudomonadaceae</taxon>
        <taxon>Pseudomonas</taxon>
    </lineage>
</organism>
<reference evidence="1" key="1">
    <citation type="submission" date="2016-10" db="EMBL/GenBank/DDBJ databases">
        <authorList>
            <person name="Varghese N."/>
            <person name="Submissions S."/>
        </authorList>
    </citation>
    <scope>NUCLEOTIDE SEQUENCE [LARGE SCALE GENOMIC DNA]</scope>
    <source>
        <strain evidence="1">LMG 25555</strain>
    </source>
</reference>
<accession>A0A0J6G401</accession>
<comment type="caution">
    <text evidence="1">The sequence shown here is derived from an EMBL/GenBank/DDBJ whole genome shotgun (WGS) entry which is preliminary data.</text>
</comment>
<dbReference type="Pfam" id="PF11275">
    <property type="entry name" value="DUF3077"/>
    <property type="match status" value="1"/>
</dbReference>
<dbReference type="InterPro" id="IPR021427">
    <property type="entry name" value="DUF3077"/>
</dbReference>
<evidence type="ECO:0008006" key="3">
    <source>
        <dbReference type="Google" id="ProtNLM"/>
    </source>
</evidence>
<dbReference type="RefSeq" id="WP_048360485.1">
    <property type="nucleotide sequence ID" value="NZ_FNUD01000002.1"/>
</dbReference>
<keyword evidence="2" id="KW-1185">Reference proteome</keyword>
<dbReference type="PATRIC" id="fig|882211.3.peg.2778"/>
<proteinExistence type="predicted"/>
<name>A0A0J6G401_PSEDM</name>
<dbReference type="AlphaFoldDB" id="A0A0J6G401"/>
<dbReference type="Proteomes" id="UP000183613">
    <property type="component" value="Unassembled WGS sequence"/>
</dbReference>
<dbReference type="OrthoDB" id="7024680at2"/>
<protein>
    <recommendedName>
        <fullName evidence="3">DUF3077 domain-containing protein</fullName>
    </recommendedName>
</protein>
<dbReference type="EMBL" id="FNUD01000002">
    <property type="protein sequence ID" value="SEE35159.1"/>
    <property type="molecule type" value="Genomic_DNA"/>
</dbReference>
<evidence type="ECO:0000313" key="2">
    <source>
        <dbReference type="Proteomes" id="UP000183613"/>
    </source>
</evidence>
<sequence>MVDHPPIKTLGTVTFGPCGQDNHDLFRVNPDIPLRQALEQVSTLLYCAKKLALDAALDKDCQRHAWASHYLCDMGKAVIDDVCLREF</sequence>